<evidence type="ECO:0000256" key="2">
    <source>
        <dbReference type="ARBA" id="ARBA00023125"/>
    </source>
</evidence>
<reference evidence="5 6" key="1">
    <citation type="submission" date="2020-08" db="EMBL/GenBank/DDBJ databases">
        <title>Genomic Encyclopedia of Type Strains, Phase IV (KMG-V): Genome sequencing to study the core and pangenomes of soil and plant-associated prokaryotes.</title>
        <authorList>
            <person name="Whitman W."/>
        </authorList>
    </citation>
    <scope>NUCLEOTIDE SEQUENCE [LARGE SCALE GENOMIC DNA]</scope>
    <source>
        <strain evidence="5 6">SEMIA 4013</strain>
    </source>
</reference>
<dbReference type="SMART" id="SM00866">
    <property type="entry name" value="UTRA"/>
    <property type="match status" value="1"/>
</dbReference>
<dbReference type="InterPro" id="IPR036390">
    <property type="entry name" value="WH_DNA-bd_sf"/>
</dbReference>
<organism evidence="5 6">
    <name type="scientific">Paraburkholderia fungorum</name>
    <dbReference type="NCBI Taxonomy" id="134537"/>
    <lineage>
        <taxon>Bacteria</taxon>
        <taxon>Pseudomonadati</taxon>
        <taxon>Pseudomonadota</taxon>
        <taxon>Betaproteobacteria</taxon>
        <taxon>Burkholderiales</taxon>
        <taxon>Burkholderiaceae</taxon>
        <taxon>Paraburkholderia</taxon>
    </lineage>
</organism>
<dbReference type="InterPro" id="IPR000524">
    <property type="entry name" value="Tscrpt_reg_HTH_GntR"/>
</dbReference>
<dbReference type="InterPro" id="IPR036388">
    <property type="entry name" value="WH-like_DNA-bd_sf"/>
</dbReference>
<evidence type="ECO:0000313" key="5">
    <source>
        <dbReference type="EMBL" id="MBB6207337.1"/>
    </source>
</evidence>
<evidence type="ECO:0000313" key="6">
    <source>
        <dbReference type="Proteomes" id="UP000518681"/>
    </source>
</evidence>
<keyword evidence="2" id="KW-0238">DNA-binding</keyword>
<dbReference type="PANTHER" id="PTHR44846:SF1">
    <property type="entry name" value="MANNOSYL-D-GLYCERATE TRANSPORT_METABOLISM SYSTEM REPRESSOR MNGR-RELATED"/>
    <property type="match status" value="1"/>
</dbReference>
<protein>
    <submittedName>
        <fullName evidence="5">GntR family transcriptional regulator</fullName>
    </submittedName>
</protein>
<dbReference type="SUPFAM" id="SSF46785">
    <property type="entry name" value="Winged helix' DNA-binding domain"/>
    <property type="match status" value="1"/>
</dbReference>
<dbReference type="Gene3D" id="3.40.1410.10">
    <property type="entry name" value="Chorismate lyase-like"/>
    <property type="match status" value="1"/>
</dbReference>
<dbReference type="Pfam" id="PF00392">
    <property type="entry name" value="GntR"/>
    <property type="match status" value="1"/>
</dbReference>
<dbReference type="GO" id="GO:0045892">
    <property type="term" value="P:negative regulation of DNA-templated transcription"/>
    <property type="evidence" value="ECO:0007669"/>
    <property type="project" value="TreeGrafter"/>
</dbReference>
<dbReference type="GO" id="GO:0003677">
    <property type="term" value="F:DNA binding"/>
    <property type="evidence" value="ECO:0007669"/>
    <property type="project" value="UniProtKB-KW"/>
</dbReference>
<dbReference type="Pfam" id="PF07702">
    <property type="entry name" value="UTRA"/>
    <property type="match status" value="1"/>
</dbReference>
<evidence type="ECO:0000256" key="1">
    <source>
        <dbReference type="ARBA" id="ARBA00023015"/>
    </source>
</evidence>
<keyword evidence="3" id="KW-0804">Transcription</keyword>
<feature type="domain" description="HTH gntR-type" evidence="4">
    <location>
        <begin position="81"/>
        <end position="149"/>
    </location>
</feature>
<keyword evidence="1" id="KW-0805">Transcription regulation</keyword>
<dbReference type="SUPFAM" id="SSF64288">
    <property type="entry name" value="Chorismate lyase-like"/>
    <property type="match status" value="1"/>
</dbReference>
<dbReference type="EMBL" id="JACIIK010000024">
    <property type="protein sequence ID" value="MBB6207337.1"/>
    <property type="molecule type" value="Genomic_DNA"/>
</dbReference>
<evidence type="ECO:0000259" key="4">
    <source>
        <dbReference type="PROSITE" id="PS50949"/>
    </source>
</evidence>
<dbReference type="InterPro" id="IPR011663">
    <property type="entry name" value="UTRA"/>
</dbReference>
<dbReference type="CDD" id="cd07377">
    <property type="entry name" value="WHTH_GntR"/>
    <property type="match status" value="1"/>
</dbReference>
<gene>
    <name evidence="5" type="ORF">GGD69_008244</name>
</gene>
<sequence>MERTTRRVPMTGRRDSRPSRADVHLTHALACTDTSVSGPARLSSRISIRCPTHWCATCFALTSRHHDVMMSYMNADRNSQLPLYAQVEAVLAARIADGTYPPGTQLPNEASLLASFNISRTTLQKTVQNLITRGLIEIRRGKGTFVTQPRLTQPLTELSGFVEDMRAHGRHPSARLLARQVETASETVAGKLALKPGTPVVHIQRVRIADGTPLSFDETWLPKDIGEKIIENDLEAEPIFTLLEEKYGVALIEAEYRLEAIAADAVVAQALEVATGSPIFLIERTSYSDENRPVDYEKLYYRGDQIQFVTRLGRRKPNLP</sequence>
<name>A0AAW3VBK0_9BURK</name>
<dbReference type="Proteomes" id="UP000518681">
    <property type="component" value="Unassembled WGS sequence"/>
</dbReference>
<dbReference type="InterPro" id="IPR050679">
    <property type="entry name" value="Bact_HTH_transcr_reg"/>
</dbReference>
<accession>A0AAW3VBK0</accession>
<dbReference type="GO" id="GO:0003700">
    <property type="term" value="F:DNA-binding transcription factor activity"/>
    <property type="evidence" value="ECO:0007669"/>
    <property type="project" value="InterPro"/>
</dbReference>
<dbReference type="Gene3D" id="1.10.10.10">
    <property type="entry name" value="Winged helix-like DNA-binding domain superfamily/Winged helix DNA-binding domain"/>
    <property type="match status" value="1"/>
</dbReference>
<proteinExistence type="predicted"/>
<dbReference type="InterPro" id="IPR028978">
    <property type="entry name" value="Chorismate_lyase_/UTRA_dom_sf"/>
</dbReference>
<dbReference type="PRINTS" id="PR00035">
    <property type="entry name" value="HTHGNTR"/>
</dbReference>
<dbReference type="PROSITE" id="PS50949">
    <property type="entry name" value="HTH_GNTR"/>
    <property type="match status" value="1"/>
</dbReference>
<dbReference type="PANTHER" id="PTHR44846">
    <property type="entry name" value="MANNOSYL-D-GLYCERATE TRANSPORT/METABOLISM SYSTEM REPRESSOR MNGR-RELATED"/>
    <property type="match status" value="1"/>
</dbReference>
<evidence type="ECO:0000256" key="3">
    <source>
        <dbReference type="ARBA" id="ARBA00023163"/>
    </source>
</evidence>
<comment type="caution">
    <text evidence="5">The sequence shown here is derived from an EMBL/GenBank/DDBJ whole genome shotgun (WGS) entry which is preliminary data.</text>
</comment>
<dbReference type="AlphaFoldDB" id="A0AAW3VBK0"/>
<dbReference type="SMART" id="SM00345">
    <property type="entry name" value="HTH_GNTR"/>
    <property type="match status" value="1"/>
</dbReference>